<dbReference type="Proteomes" id="UP000075787">
    <property type="component" value="Unassembled WGS sequence"/>
</dbReference>
<feature type="transmembrane region" description="Helical" evidence="6">
    <location>
        <begin position="149"/>
        <end position="167"/>
    </location>
</feature>
<feature type="transmembrane region" description="Helical" evidence="6">
    <location>
        <begin position="93"/>
        <end position="112"/>
    </location>
</feature>
<dbReference type="PANTHER" id="PTHR23291">
    <property type="entry name" value="BAX INHIBITOR-RELATED"/>
    <property type="match status" value="1"/>
</dbReference>
<comment type="caution">
    <text evidence="7">The sequence shown here is derived from an EMBL/GenBank/DDBJ whole genome shotgun (WGS) entry which is preliminary data.</text>
</comment>
<evidence type="ECO:0008006" key="9">
    <source>
        <dbReference type="Google" id="ProtNLM"/>
    </source>
</evidence>
<dbReference type="OrthoDB" id="9793828at2"/>
<evidence type="ECO:0000256" key="2">
    <source>
        <dbReference type="ARBA" id="ARBA00010350"/>
    </source>
</evidence>
<keyword evidence="3 6" id="KW-0812">Transmembrane</keyword>
<dbReference type="EMBL" id="LPZR01000214">
    <property type="protein sequence ID" value="KYO49828.1"/>
    <property type="molecule type" value="Genomic_DNA"/>
</dbReference>
<evidence type="ECO:0000256" key="3">
    <source>
        <dbReference type="ARBA" id="ARBA00022692"/>
    </source>
</evidence>
<dbReference type="InterPro" id="IPR006214">
    <property type="entry name" value="Bax_inhibitor_1-related"/>
</dbReference>
<reference evidence="7 8" key="1">
    <citation type="submission" date="2015-12" db="EMBL/GenBank/DDBJ databases">
        <title>Genome sequence of Tistrella mobilis MCCC 1A02139.</title>
        <authorList>
            <person name="Lu L."/>
            <person name="Lai Q."/>
            <person name="Shao Z."/>
            <person name="Qian P."/>
        </authorList>
    </citation>
    <scope>NUCLEOTIDE SEQUENCE [LARGE SCALE GENOMIC DNA]</scope>
    <source>
        <strain evidence="7 8">MCCC 1A02139</strain>
    </source>
</reference>
<gene>
    <name evidence="7" type="ORF">AUP44_15675</name>
</gene>
<evidence type="ECO:0000313" key="7">
    <source>
        <dbReference type="EMBL" id="KYO49828.1"/>
    </source>
</evidence>
<sequence length="239" mass="25677">MAYDTRRAYDAGAASRAVAFDAGLRTYMLGIYNYMASALALTGIVAIAVASSPDVYTAIMGTGFRWVAILAPLGFVLALSAGINRFSKTTTQILYWLYAASVGLSLSTIFMVYTGSSIARTFFVTAAAFGGLSLYGYTTRRSLSGLGSFLIMGLIGIILASLVNLFIGSTMLQFVVSVAGVLIFAGLTAYDTQQLKQMYAANMDDETAGKLKVMGALRLYLDFLNLFMLLLQFMGSQRN</sequence>
<evidence type="ECO:0000256" key="5">
    <source>
        <dbReference type="ARBA" id="ARBA00023136"/>
    </source>
</evidence>
<feature type="transmembrane region" description="Helical" evidence="6">
    <location>
        <begin position="211"/>
        <end position="234"/>
    </location>
</feature>
<protein>
    <recommendedName>
        <fullName evidence="9">BAX inhibitor (BI)-1/YccA family protein</fullName>
    </recommendedName>
</protein>
<name>A0A162JT51_9PROT</name>
<comment type="similarity">
    <text evidence="2 6">Belongs to the BI1 family.</text>
</comment>
<evidence type="ECO:0000313" key="8">
    <source>
        <dbReference type="Proteomes" id="UP000075787"/>
    </source>
</evidence>
<feature type="transmembrane region" description="Helical" evidence="6">
    <location>
        <begin position="173"/>
        <end position="190"/>
    </location>
</feature>
<dbReference type="GO" id="GO:0005886">
    <property type="term" value="C:plasma membrane"/>
    <property type="evidence" value="ECO:0007669"/>
    <property type="project" value="TreeGrafter"/>
</dbReference>
<evidence type="ECO:0000256" key="6">
    <source>
        <dbReference type="RuleBase" id="RU004379"/>
    </source>
</evidence>
<keyword evidence="4 6" id="KW-1133">Transmembrane helix</keyword>
<feature type="transmembrane region" description="Helical" evidence="6">
    <location>
        <begin position="118"/>
        <end position="137"/>
    </location>
</feature>
<feature type="transmembrane region" description="Helical" evidence="6">
    <location>
        <begin position="31"/>
        <end position="51"/>
    </location>
</feature>
<dbReference type="GeneID" id="97243920"/>
<organism evidence="7 8">
    <name type="scientific">Tistrella mobilis</name>
    <dbReference type="NCBI Taxonomy" id="171437"/>
    <lineage>
        <taxon>Bacteria</taxon>
        <taxon>Pseudomonadati</taxon>
        <taxon>Pseudomonadota</taxon>
        <taxon>Alphaproteobacteria</taxon>
        <taxon>Geminicoccales</taxon>
        <taxon>Geminicoccaceae</taxon>
        <taxon>Tistrella</taxon>
    </lineage>
</organism>
<evidence type="ECO:0000256" key="1">
    <source>
        <dbReference type="ARBA" id="ARBA00004141"/>
    </source>
</evidence>
<accession>A0A162JT51</accession>
<dbReference type="CDD" id="cd10432">
    <property type="entry name" value="BI-1-like_bacterial"/>
    <property type="match status" value="1"/>
</dbReference>
<dbReference type="PANTHER" id="PTHR23291:SF50">
    <property type="entry name" value="PROTEIN LIFEGUARD 4"/>
    <property type="match status" value="1"/>
</dbReference>
<dbReference type="AlphaFoldDB" id="A0A162JT51"/>
<dbReference type="RefSeq" id="WP_062769558.1">
    <property type="nucleotide sequence ID" value="NZ_CP121045.1"/>
</dbReference>
<evidence type="ECO:0000256" key="4">
    <source>
        <dbReference type="ARBA" id="ARBA00022989"/>
    </source>
</evidence>
<comment type="subcellular location">
    <subcellularLocation>
        <location evidence="1">Membrane</location>
        <topology evidence="1">Multi-pass membrane protein</topology>
    </subcellularLocation>
</comment>
<keyword evidence="5 6" id="KW-0472">Membrane</keyword>
<feature type="transmembrane region" description="Helical" evidence="6">
    <location>
        <begin position="63"/>
        <end position="81"/>
    </location>
</feature>
<proteinExistence type="inferred from homology"/>
<dbReference type="Pfam" id="PF01027">
    <property type="entry name" value="Bax1-I"/>
    <property type="match status" value="1"/>
</dbReference>